<organism evidence="2 3">
    <name type="scientific">Spirosoma rhododendri</name>
    <dbReference type="NCBI Taxonomy" id="2728024"/>
    <lineage>
        <taxon>Bacteria</taxon>
        <taxon>Pseudomonadati</taxon>
        <taxon>Bacteroidota</taxon>
        <taxon>Cytophagia</taxon>
        <taxon>Cytophagales</taxon>
        <taxon>Cytophagaceae</taxon>
        <taxon>Spirosoma</taxon>
    </lineage>
</organism>
<dbReference type="KEGG" id="srho:HH216_16005"/>
<keyword evidence="3" id="KW-1185">Reference proteome</keyword>
<evidence type="ECO:0000313" key="3">
    <source>
        <dbReference type="Proteomes" id="UP000501128"/>
    </source>
</evidence>
<feature type="signal peptide" evidence="1">
    <location>
        <begin position="1"/>
        <end position="27"/>
    </location>
</feature>
<evidence type="ECO:0008006" key="4">
    <source>
        <dbReference type="Google" id="ProtNLM"/>
    </source>
</evidence>
<feature type="chain" id="PRO_5029596349" description="Secretion system C-terminal sorting domain-containing protein" evidence="1">
    <location>
        <begin position="28"/>
        <end position="133"/>
    </location>
</feature>
<accession>A0A7L5DW42</accession>
<proteinExistence type="predicted"/>
<dbReference type="Proteomes" id="UP000501128">
    <property type="component" value="Chromosome"/>
</dbReference>
<dbReference type="AlphaFoldDB" id="A0A7L5DW42"/>
<name>A0A7L5DW42_9BACT</name>
<reference evidence="2 3" key="1">
    <citation type="submission" date="2020-04" db="EMBL/GenBank/DDBJ databases">
        <title>Genome sequencing of novel species.</title>
        <authorList>
            <person name="Heo J."/>
            <person name="Kim S.-J."/>
            <person name="Kim J.-S."/>
            <person name="Hong S.-B."/>
            <person name="Kwon S.-W."/>
        </authorList>
    </citation>
    <scope>NUCLEOTIDE SEQUENCE [LARGE SCALE GENOMIC DNA]</scope>
    <source>
        <strain evidence="2 3">CJU-R4</strain>
    </source>
</reference>
<evidence type="ECO:0000256" key="1">
    <source>
        <dbReference type="SAM" id="SignalP"/>
    </source>
</evidence>
<sequence length="133" mass="14898">MNTLLTTIFIKPIIALHLLLAAPVASPVDRPAEPTSFEASAYVTKAHKIRLSIDKTNQERLTINLRPVGQQSAVFTEYVRRKVTRATLVMDVDQLADGAYELELKTANGRLVKYIELRTPVEVATVQRQLKVE</sequence>
<gene>
    <name evidence="2" type="ORF">HH216_16005</name>
</gene>
<dbReference type="RefSeq" id="WP_169551722.1">
    <property type="nucleotide sequence ID" value="NZ_CP051677.1"/>
</dbReference>
<keyword evidence="1" id="KW-0732">Signal</keyword>
<dbReference type="EMBL" id="CP051677">
    <property type="protein sequence ID" value="QJD79760.1"/>
    <property type="molecule type" value="Genomic_DNA"/>
</dbReference>
<evidence type="ECO:0000313" key="2">
    <source>
        <dbReference type="EMBL" id="QJD79760.1"/>
    </source>
</evidence>
<protein>
    <recommendedName>
        <fullName evidence="4">Secretion system C-terminal sorting domain-containing protein</fullName>
    </recommendedName>
</protein>